<comment type="caution">
    <text evidence="1">The sequence shown here is derived from an EMBL/GenBank/DDBJ whole genome shotgun (WGS) entry which is preliminary data.</text>
</comment>
<evidence type="ECO:0000313" key="2">
    <source>
        <dbReference type="EMBL" id="GBM99873.1"/>
    </source>
</evidence>
<keyword evidence="3" id="KW-1185">Reference proteome</keyword>
<dbReference type="EMBL" id="BGPR01114053">
    <property type="protein sequence ID" value="GBM99873.1"/>
    <property type="molecule type" value="Genomic_DNA"/>
</dbReference>
<evidence type="ECO:0000313" key="1">
    <source>
        <dbReference type="EMBL" id="GBM99828.1"/>
    </source>
</evidence>
<organism evidence="1 3">
    <name type="scientific">Araneus ventricosus</name>
    <name type="common">Orbweaver spider</name>
    <name type="synonym">Epeira ventricosa</name>
    <dbReference type="NCBI Taxonomy" id="182803"/>
    <lineage>
        <taxon>Eukaryota</taxon>
        <taxon>Metazoa</taxon>
        <taxon>Ecdysozoa</taxon>
        <taxon>Arthropoda</taxon>
        <taxon>Chelicerata</taxon>
        <taxon>Arachnida</taxon>
        <taxon>Araneae</taxon>
        <taxon>Araneomorphae</taxon>
        <taxon>Entelegynae</taxon>
        <taxon>Araneoidea</taxon>
        <taxon>Araneidae</taxon>
        <taxon>Araneus</taxon>
    </lineage>
</organism>
<protein>
    <submittedName>
        <fullName evidence="1">Uncharacterized protein</fullName>
    </submittedName>
</protein>
<sequence>MYASGMTFLRHLIVFCFCSSHKRNIVLTPWRPLKMAPGASISPCHPVATPLADSALKIEAARSVTYFLTCRRKKTHRGLRKSACHVTLTQRHCPKSTDTGGSRGSNHFQNVEQSTFRLPYAFSTTGVLPRLGGLG</sequence>
<feature type="non-terminal residue" evidence="1">
    <location>
        <position position="135"/>
    </location>
</feature>
<dbReference type="AlphaFoldDB" id="A0A4Y2KD01"/>
<evidence type="ECO:0000313" key="3">
    <source>
        <dbReference type="Proteomes" id="UP000499080"/>
    </source>
</evidence>
<gene>
    <name evidence="1" type="ORF">AVEN_192617_1</name>
    <name evidence="2" type="ORF">AVEN_202577_1</name>
</gene>
<accession>A0A4Y2KD01</accession>
<reference evidence="1 3" key="1">
    <citation type="journal article" date="2019" name="Sci. Rep.">
        <title>Orb-weaving spider Araneus ventricosus genome elucidates the spidroin gene catalogue.</title>
        <authorList>
            <person name="Kono N."/>
            <person name="Nakamura H."/>
            <person name="Ohtoshi R."/>
            <person name="Moran D.A.P."/>
            <person name="Shinohara A."/>
            <person name="Yoshida Y."/>
            <person name="Fujiwara M."/>
            <person name="Mori M."/>
            <person name="Tomita M."/>
            <person name="Arakawa K."/>
        </authorList>
    </citation>
    <scope>NUCLEOTIDE SEQUENCE [LARGE SCALE GENOMIC DNA]</scope>
</reference>
<dbReference type="EMBL" id="BGPR01114039">
    <property type="protein sequence ID" value="GBM99828.1"/>
    <property type="molecule type" value="Genomic_DNA"/>
</dbReference>
<name>A0A4Y2KD01_ARAVE</name>
<proteinExistence type="predicted"/>
<dbReference type="Proteomes" id="UP000499080">
    <property type="component" value="Unassembled WGS sequence"/>
</dbReference>